<reference evidence="13" key="1">
    <citation type="submission" date="2021-12" db="EMBL/GenBank/DDBJ databases">
        <authorList>
            <person name="King R."/>
        </authorList>
    </citation>
    <scope>NUCLEOTIDE SEQUENCE</scope>
</reference>
<evidence type="ECO:0000256" key="6">
    <source>
        <dbReference type="ARBA" id="ARBA00022989"/>
    </source>
</evidence>
<name>A0A9P0B4K3_BRAAE</name>
<keyword evidence="14" id="KW-1185">Reference proteome</keyword>
<evidence type="ECO:0000256" key="4">
    <source>
        <dbReference type="ARBA" id="ARBA00022461"/>
    </source>
</evidence>
<evidence type="ECO:0000256" key="7">
    <source>
        <dbReference type="ARBA" id="ARBA00023053"/>
    </source>
</evidence>
<keyword evidence="11 12" id="KW-0407">Ion channel</keyword>
<evidence type="ECO:0000256" key="12">
    <source>
        <dbReference type="RuleBase" id="RU000679"/>
    </source>
</evidence>
<dbReference type="Gene3D" id="1.10.287.820">
    <property type="entry name" value="Acid-sensing ion channel domain"/>
    <property type="match status" value="1"/>
</dbReference>
<evidence type="ECO:0000256" key="10">
    <source>
        <dbReference type="ARBA" id="ARBA00023201"/>
    </source>
</evidence>
<gene>
    <name evidence="13" type="ORF">MELIAE_LOCUS5872</name>
</gene>
<proteinExistence type="inferred from homology"/>
<keyword evidence="4 12" id="KW-0894">Sodium channel</keyword>
<dbReference type="GO" id="GO:0016020">
    <property type="term" value="C:membrane"/>
    <property type="evidence" value="ECO:0007669"/>
    <property type="project" value="UniProtKB-SubCell"/>
</dbReference>
<dbReference type="AlphaFoldDB" id="A0A9P0B4K3"/>
<keyword evidence="5 12" id="KW-0812">Transmembrane</keyword>
<protein>
    <submittedName>
        <fullName evidence="13">Uncharacterized protein</fullName>
    </submittedName>
</protein>
<dbReference type="EMBL" id="OV121134">
    <property type="protein sequence ID" value="CAH0554009.1"/>
    <property type="molecule type" value="Genomic_DNA"/>
</dbReference>
<dbReference type="OrthoDB" id="8188903at2759"/>
<evidence type="ECO:0000313" key="14">
    <source>
        <dbReference type="Proteomes" id="UP001154078"/>
    </source>
</evidence>
<keyword evidence="7" id="KW-0915">Sodium</keyword>
<evidence type="ECO:0000256" key="1">
    <source>
        <dbReference type="ARBA" id="ARBA00004141"/>
    </source>
</evidence>
<keyword evidence="3 12" id="KW-0813">Transport</keyword>
<evidence type="ECO:0000256" key="3">
    <source>
        <dbReference type="ARBA" id="ARBA00022448"/>
    </source>
</evidence>
<organism evidence="13 14">
    <name type="scientific">Brassicogethes aeneus</name>
    <name type="common">Rape pollen beetle</name>
    <name type="synonym">Meligethes aeneus</name>
    <dbReference type="NCBI Taxonomy" id="1431903"/>
    <lineage>
        <taxon>Eukaryota</taxon>
        <taxon>Metazoa</taxon>
        <taxon>Ecdysozoa</taxon>
        <taxon>Arthropoda</taxon>
        <taxon>Hexapoda</taxon>
        <taxon>Insecta</taxon>
        <taxon>Pterygota</taxon>
        <taxon>Neoptera</taxon>
        <taxon>Endopterygota</taxon>
        <taxon>Coleoptera</taxon>
        <taxon>Polyphaga</taxon>
        <taxon>Cucujiformia</taxon>
        <taxon>Nitidulidae</taxon>
        <taxon>Meligethinae</taxon>
        <taxon>Brassicogethes</taxon>
    </lineage>
</organism>
<comment type="subcellular location">
    <subcellularLocation>
        <location evidence="1">Membrane</location>
        <topology evidence="1">Multi-pass membrane protein</topology>
    </subcellularLocation>
</comment>
<keyword evidence="10 12" id="KW-0739">Sodium transport</keyword>
<evidence type="ECO:0000256" key="11">
    <source>
        <dbReference type="ARBA" id="ARBA00023303"/>
    </source>
</evidence>
<sequence>MILKEYLRNAYITGVHYLVRYKIHWTEKLFWVICIPLCTQVVTSPDAASLAIENRQCRYPQENNLKYFSYYTQSHCEIECLIETQKQRCNCFEHVLPFSDPTTECDLSGLLCLEDHRDDIVATTKRCNCIRSCDELEIKEVGKLRYSEAEKLKLKFPPYDLLILLFQLL</sequence>
<dbReference type="Proteomes" id="UP001154078">
    <property type="component" value="Chromosome 3"/>
</dbReference>
<accession>A0A9P0B4K3</accession>
<keyword evidence="9" id="KW-0472">Membrane</keyword>
<evidence type="ECO:0000256" key="9">
    <source>
        <dbReference type="ARBA" id="ARBA00023136"/>
    </source>
</evidence>
<dbReference type="InterPro" id="IPR001873">
    <property type="entry name" value="ENaC"/>
</dbReference>
<evidence type="ECO:0000256" key="8">
    <source>
        <dbReference type="ARBA" id="ARBA00023065"/>
    </source>
</evidence>
<evidence type="ECO:0000256" key="2">
    <source>
        <dbReference type="ARBA" id="ARBA00007193"/>
    </source>
</evidence>
<dbReference type="Pfam" id="PF00858">
    <property type="entry name" value="ASC"/>
    <property type="match status" value="1"/>
</dbReference>
<comment type="similarity">
    <text evidence="2 12">Belongs to the amiloride-sensitive sodium channel (TC 1.A.6) family.</text>
</comment>
<keyword evidence="6" id="KW-1133">Transmembrane helix</keyword>
<evidence type="ECO:0000256" key="5">
    <source>
        <dbReference type="ARBA" id="ARBA00022692"/>
    </source>
</evidence>
<dbReference type="GO" id="GO:0005272">
    <property type="term" value="F:sodium channel activity"/>
    <property type="evidence" value="ECO:0007669"/>
    <property type="project" value="UniProtKB-KW"/>
</dbReference>
<keyword evidence="8 12" id="KW-0406">Ion transport</keyword>
<evidence type="ECO:0000313" key="13">
    <source>
        <dbReference type="EMBL" id="CAH0554009.1"/>
    </source>
</evidence>